<gene>
    <name evidence="1" type="ORF">BHU72_14950</name>
</gene>
<keyword evidence="2" id="KW-1185">Reference proteome</keyword>
<dbReference type="Proteomes" id="UP000095255">
    <property type="component" value="Unassembled WGS sequence"/>
</dbReference>
<evidence type="ECO:0000313" key="2">
    <source>
        <dbReference type="Proteomes" id="UP000095255"/>
    </source>
</evidence>
<dbReference type="OrthoDB" id="9763310at2"/>
<protein>
    <submittedName>
        <fullName evidence="1">Uncharacterized protein</fullName>
    </submittedName>
</protein>
<proteinExistence type="predicted"/>
<accession>A0A1E5L748</accession>
<organism evidence="1 2">
    <name type="scientific">Desulfuribacillus stibiiarsenatis</name>
    <dbReference type="NCBI Taxonomy" id="1390249"/>
    <lineage>
        <taxon>Bacteria</taxon>
        <taxon>Bacillati</taxon>
        <taxon>Bacillota</taxon>
        <taxon>Desulfuribacillia</taxon>
        <taxon>Desulfuribacillales</taxon>
        <taxon>Desulfuribacillaceae</taxon>
        <taxon>Desulfuribacillus</taxon>
    </lineage>
</organism>
<dbReference type="AlphaFoldDB" id="A0A1E5L748"/>
<reference evidence="1 2" key="1">
    <citation type="submission" date="2016-09" db="EMBL/GenBank/DDBJ databases">
        <title>Desulfuribacillus arsenicus sp. nov., an obligately anaerobic, dissimilatory arsenic- and antimonate-reducing bacterium isolated from anoxic sediments.</title>
        <authorList>
            <person name="Abin C.A."/>
            <person name="Hollibaugh J.T."/>
        </authorList>
    </citation>
    <scope>NUCLEOTIDE SEQUENCE [LARGE SCALE GENOMIC DNA]</scope>
    <source>
        <strain evidence="1 2">MLFW-2</strain>
    </source>
</reference>
<sequence length="227" mass="27096">MLTFIDALKNLFSHFQRARSFFNKAAFKQKFNEYFQHKEIINRDLPSVLLDMFVADVSENIGFNCNSDRFKFVQERRSQYRDETEYRVMNSNYLSLKQTFNRQIMQCVPNHDERTFSSYVYVEKETGKNPIFKLAILLELLGLATYEIIGGKNSEIFIRVNDPSKLARLYQGNYRNALLTEIERKKDRSQKVLSKFMIKQLTNEDRWDIIENYFLGRDEWVSSKLEL</sequence>
<evidence type="ECO:0000313" key="1">
    <source>
        <dbReference type="EMBL" id="OEH85977.1"/>
    </source>
</evidence>
<name>A0A1E5L748_9FIRM</name>
<dbReference type="EMBL" id="MJAT01000011">
    <property type="protein sequence ID" value="OEH85977.1"/>
    <property type="molecule type" value="Genomic_DNA"/>
</dbReference>
<dbReference type="RefSeq" id="WP_069701646.1">
    <property type="nucleotide sequence ID" value="NZ_MJAT01000011.1"/>
</dbReference>
<comment type="caution">
    <text evidence="1">The sequence shown here is derived from an EMBL/GenBank/DDBJ whole genome shotgun (WGS) entry which is preliminary data.</text>
</comment>
<dbReference type="STRING" id="1390249.BHU72_14950"/>